<organism evidence="1 2">
    <name type="scientific">Campylobacter rectus RM3267</name>
    <dbReference type="NCBI Taxonomy" id="553218"/>
    <lineage>
        <taxon>Bacteria</taxon>
        <taxon>Pseudomonadati</taxon>
        <taxon>Campylobacterota</taxon>
        <taxon>Epsilonproteobacteria</taxon>
        <taxon>Campylobacterales</taxon>
        <taxon>Campylobacteraceae</taxon>
        <taxon>Campylobacter</taxon>
    </lineage>
</organism>
<gene>
    <name evidence="1" type="ORF">CAMRE0001_0071</name>
</gene>
<dbReference type="Proteomes" id="UP000003082">
    <property type="component" value="Unassembled WGS sequence"/>
</dbReference>
<keyword evidence="2" id="KW-1185">Reference proteome</keyword>
<dbReference type="AlphaFoldDB" id="B9CXR1"/>
<evidence type="ECO:0000313" key="1">
    <source>
        <dbReference type="EMBL" id="EEF15405.1"/>
    </source>
</evidence>
<accession>B9CXR1</accession>
<name>B9CXR1_CAMRE</name>
<evidence type="ECO:0000313" key="2">
    <source>
        <dbReference type="Proteomes" id="UP000003082"/>
    </source>
</evidence>
<dbReference type="EMBL" id="ACFU01000001">
    <property type="protein sequence ID" value="EEF15405.1"/>
    <property type="molecule type" value="Genomic_DNA"/>
</dbReference>
<protein>
    <submittedName>
        <fullName evidence="1">Uncharacterized protein</fullName>
    </submittedName>
</protein>
<proteinExistence type="predicted"/>
<sequence>MFEFAMFLRAKGSNSANFGTEKVKFKYVLIIPQTHRLG</sequence>
<reference evidence="1 2" key="1">
    <citation type="submission" date="2008-08" db="EMBL/GenBank/DDBJ databases">
        <authorList>
            <person name="Madupu R."/>
            <person name="Durkin A.S."/>
            <person name="Torralba M."/>
            <person name="Methe B."/>
            <person name="Sutton G.G."/>
            <person name="Strausberg R.L."/>
            <person name="Nelson K.E."/>
        </authorList>
    </citation>
    <scope>NUCLEOTIDE SEQUENCE [LARGE SCALE GENOMIC DNA]</scope>
    <source>
        <strain evidence="1 2">RM3267</strain>
    </source>
</reference>
<comment type="caution">
    <text evidence="1">The sequence shown here is derived from an EMBL/GenBank/DDBJ whole genome shotgun (WGS) entry which is preliminary data.</text>
</comment>